<evidence type="ECO:0000313" key="1">
    <source>
        <dbReference type="EMBL" id="TCN30529.1"/>
    </source>
</evidence>
<reference evidence="1 2" key="1">
    <citation type="submission" date="2019-03" db="EMBL/GenBank/DDBJ databases">
        <title>Genomic Encyclopedia of Type Strains, Phase IV (KMG-IV): sequencing the most valuable type-strain genomes for metagenomic binning, comparative biology and taxonomic classification.</title>
        <authorList>
            <person name="Goeker M."/>
        </authorList>
    </citation>
    <scope>NUCLEOTIDE SEQUENCE [LARGE SCALE GENOMIC DNA]</scope>
    <source>
        <strain evidence="1 2">DSM 18401</strain>
    </source>
</reference>
<gene>
    <name evidence="1" type="ORF">EV665_1657</name>
</gene>
<proteinExistence type="predicted"/>
<protein>
    <submittedName>
        <fullName evidence="1">Uncharacterized protein</fullName>
    </submittedName>
</protein>
<organism evidence="1 2">
    <name type="scientific">Shinella granuli</name>
    <dbReference type="NCBI Taxonomy" id="323621"/>
    <lineage>
        <taxon>Bacteria</taxon>
        <taxon>Pseudomonadati</taxon>
        <taxon>Pseudomonadota</taxon>
        <taxon>Alphaproteobacteria</taxon>
        <taxon>Hyphomicrobiales</taxon>
        <taxon>Rhizobiaceae</taxon>
        <taxon>Shinella</taxon>
    </lineage>
</organism>
<name>A0A4R2BWH5_SHIGR</name>
<dbReference type="EMBL" id="SLVX01000065">
    <property type="protein sequence ID" value="TCN30529.1"/>
    <property type="molecule type" value="Genomic_DNA"/>
</dbReference>
<keyword evidence="2" id="KW-1185">Reference proteome</keyword>
<accession>A0A4R2BWH5</accession>
<dbReference type="AlphaFoldDB" id="A0A4R2BWH5"/>
<evidence type="ECO:0000313" key="2">
    <source>
        <dbReference type="Proteomes" id="UP000295351"/>
    </source>
</evidence>
<dbReference type="RefSeq" id="WP_133037222.1">
    <property type="nucleotide sequence ID" value="NZ_BAABEI010000012.1"/>
</dbReference>
<dbReference type="Proteomes" id="UP000295351">
    <property type="component" value="Unassembled WGS sequence"/>
</dbReference>
<comment type="caution">
    <text evidence="1">The sequence shown here is derived from an EMBL/GenBank/DDBJ whole genome shotgun (WGS) entry which is preliminary data.</text>
</comment>
<sequence>MDLATLDIVKSAGEGAVMEVVHPVEGTVLKDDNGQPITITLMGADSEKAKKRQRAEVNKRLKSGRNNKITAEELEENGVNLLALCTLSWSGIKLDGQLLECTAENAAMLYQRTPWLREQVDTFVGDRGNFLKA</sequence>